<dbReference type="SUPFAM" id="SSF55874">
    <property type="entry name" value="ATPase domain of HSP90 chaperone/DNA topoisomerase II/histidine kinase"/>
    <property type="match status" value="1"/>
</dbReference>
<name>I7J7C4_METBM</name>
<dbReference type="InterPro" id="IPR036097">
    <property type="entry name" value="HisK_dim/P_sf"/>
</dbReference>
<dbReference type="Gene3D" id="3.30.565.10">
    <property type="entry name" value="Histidine kinase-like ATPase, C-terminal domain"/>
    <property type="match status" value="1"/>
</dbReference>
<dbReference type="PROSITE" id="PS50109">
    <property type="entry name" value="HIS_KIN"/>
    <property type="match status" value="1"/>
</dbReference>
<feature type="compositionally biased region" description="Basic and acidic residues" evidence="6">
    <location>
        <begin position="214"/>
        <end position="224"/>
    </location>
</feature>
<evidence type="ECO:0000256" key="4">
    <source>
        <dbReference type="ARBA" id="ARBA00022777"/>
    </source>
</evidence>
<dbReference type="Pfam" id="PF02518">
    <property type="entry name" value="HATPase_c"/>
    <property type="match status" value="1"/>
</dbReference>
<proteinExistence type="predicted"/>
<dbReference type="InterPro" id="IPR036890">
    <property type="entry name" value="HATPase_C_sf"/>
</dbReference>
<dbReference type="CDD" id="cd00075">
    <property type="entry name" value="HATPase"/>
    <property type="match status" value="1"/>
</dbReference>
<dbReference type="EMBL" id="HE964772">
    <property type="protein sequence ID" value="CCJ35268.1"/>
    <property type="molecule type" value="Genomic_DNA"/>
</dbReference>
<protein>
    <recommendedName>
        <fullName evidence="2">histidine kinase</fullName>
        <ecNumber evidence="2">2.7.13.3</ecNumber>
    </recommendedName>
</protein>
<evidence type="ECO:0000313" key="8">
    <source>
        <dbReference type="EMBL" id="CCJ35268.1"/>
    </source>
</evidence>
<feature type="region of interest" description="Disordered" evidence="6">
    <location>
        <begin position="214"/>
        <end position="240"/>
    </location>
</feature>
<gene>
    <name evidence="8" type="ordered locus">BN140_0345</name>
</gene>
<dbReference type="RefSeq" id="WP_014866245.1">
    <property type="nucleotide sequence ID" value="NC_018227.2"/>
</dbReference>
<dbReference type="InterPro" id="IPR005467">
    <property type="entry name" value="His_kinase_dom"/>
</dbReference>
<dbReference type="PANTHER" id="PTHR43711:SF1">
    <property type="entry name" value="HISTIDINE KINASE 1"/>
    <property type="match status" value="1"/>
</dbReference>
<dbReference type="GeneID" id="13354735"/>
<reference evidence="9" key="1">
    <citation type="journal article" date="2012" name="J. Bacteriol.">
        <title>Complete genome sequence of the hydrogenotrophic, methanogenic archaeon Methanoculleus bourgensis strain MS2T, isolated from a sewage sludge digester.</title>
        <authorList>
            <person name="Maus I."/>
            <person name="Wibberg D."/>
            <person name="Stantscheff R."/>
            <person name="Eikmeyer F.G."/>
            <person name="Seffner A."/>
            <person name="Boelter J."/>
            <person name="Szczepanowski R."/>
            <person name="Blom J."/>
            <person name="Jaenicke S."/>
            <person name="Konig H."/>
            <person name="Puhler A."/>
            <person name="Schluter A."/>
        </authorList>
    </citation>
    <scope>NUCLEOTIDE SEQUENCE [LARGE SCALE GENOMIC DNA]</scope>
    <source>
        <strain evidence="9">ATCC 43281 / DSM 3045 / OCM 15 / MS2</strain>
    </source>
</reference>
<keyword evidence="9" id="KW-1185">Reference proteome</keyword>
<dbReference type="EC" id="2.7.13.3" evidence="2"/>
<dbReference type="BioCyc" id="MBOU1201294:BN140_RS01725-MONOMER"/>
<keyword evidence="5" id="KW-0902">Two-component regulatory system</keyword>
<dbReference type="PANTHER" id="PTHR43711">
    <property type="entry name" value="TWO-COMPONENT HISTIDINE KINASE"/>
    <property type="match status" value="1"/>
</dbReference>
<dbReference type="KEGG" id="mbg:BN140_0345"/>
<dbReference type="InterPro" id="IPR004358">
    <property type="entry name" value="Sig_transdc_His_kin-like_C"/>
</dbReference>
<evidence type="ECO:0000256" key="2">
    <source>
        <dbReference type="ARBA" id="ARBA00012438"/>
    </source>
</evidence>
<sequence>MRELEAALASANRYLDEANAANEAVNIYVDILTHDVNNANTAAMGYLHMILDSADEPTREVIRKSLAAIYQSSDIIRNVNTIRRLKFETASLRPVRLEPVSRWMRNYYADTRIVYEGSDATVLADDLINEVFANLIGNAVKFGGPDVEVTISVREEGEDRVAVTVADTGPGIPEDLKPRIFERKERGVTKKSGKGLGLSIVRMLAERYGRSVRAGDRVPGRPEEGAAITVTLPRYRPESG</sequence>
<evidence type="ECO:0000256" key="5">
    <source>
        <dbReference type="ARBA" id="ARBA00023012"/>
    </source>
</evidence>
<dbReference type="STRING" id="1201294.BN140_0345"/>
<dbReference type="InterPro" id="IPR003594">
    <property type="entry name" value="HATPase_dom"/>
</dbReference>
<feature type="domain" description="Histidine kinase" evidence="7">
    <location>
        <begin position="31"/>
        <end position="236"/>
    </location>
</feature>
<evidence type="ECO:0000256" key="1">
    <source>
        <dbReference type="ARBA" id="ARBA00000085"/>
    </source>
</evidence>
<dbReference type="Proteomes" id="UP000009007">
    <property type="component" value="Chromosome I"/>
</dbReference>
<dbReference type="PATRIC" id="fig|1201294.9.peg.373"/>
<organism evidence="8 9">
    <name type="scientific">Methanoculleus bourgensis (strain ATCC 43281 / DSM 3045 / OCM 15 / MS2)</name>
    <name type="common">Methanogenium bourgense</name>
    <dbReference type="NCBI Taxonomy" id="1201294"/>
    <lineage>
        <taxon>Archaea</taxon>
        <taxon>Methanobacteriati</taxon>
        <taxon>Methanobacteriota</taxon>
        <taxon>Stenosarchaea group</taxon>
        <taxon>Methanomicrobia</taxon>
        <taxon>Methanomicrobiales</taxon>
        <taxon>Methanomicrobiaceae</taxon>
        <taxon>Methanoculleus</taxon>
    </lineage>
</organism>
<accession>I7J7C4</accession>
<dbReference type="SUPFAM" id="SSF47384">
    <property type="entry name" value="Homodimeric domain of signal transducing histidine kinase"/>
    <property type="match status" value="1"/>
</dbReference>
<keyword evidence="4 8" id="KW-0418">Kinase</keyword>
<evidence type="ECO:0000313" key="9">
    <source>
        <dbReference type="Proteomes" id="UP000009007"/>
    </source>
</evidence>
<dbReference type="PRINTS" id="PR00344">
    <property type="entry name" value="BCTRLSENSOR"/>
</dbReference>
<keyword evidence="3" id="KW-0808">Transferase</keyword>
<comment type="catalytic activity">
    <reaction evidence="1">
        <text>ATP + protein L-histidine = ADP + protein N-phospho-L-histidine.</text>
        <dbReference type="EC" id="2.7.13.3"/>
    </reaction>
</comment>
<evidence type="ECO:0000256" key="3">
    <source>
        <dbReference type="ARBA" id="ARBA00022679"/>
    </source>
</evidence>
<dbReference type="AlphaFoldDB" id="I7J7C4"/>
<evidence type="ECO:0000259" key="7">
    <source>
        <dbReference type="PROSITE" id="PS50109"/>
    </source>
</evidence>
<dbReference type="SMART" id="SM00387">
    <property type="entry name" value="HATPase_c"/>
    <property type="match status" value="1"/>
</dbReference>
<evidence type="ECO:0000256" key="6">
    <source>
        <dbReference type="SAM" id="MobiDB-lite"/>
    </source>
</evidence>
<dbReference type="GO" id="GO:0000155">
    <property type="term" value="F:phosphorelay sensor kinase activity"/>
    <property type="evidence" value="ECO:0007669"/>
    <property type="project" value="InterPro"/>
</dbReference>
<dbReference type="HOGENOM" id="CLU_1154343_0_0_2"/>
<dbReference type="InterPro" id="IPR050736">
    <property type="entry name" value="Sensor_HK_Regulatory"/>
</dbReference>